<evidence type="ECO:0000313" key="1">
    <source>
        <dbReference type="EMBL" id="AXY58520.1"/>
    </source>
</evidence>
<reference evidence="2" key="1">
    <citation type="submission" date="2018-09" db="EMBL/GenBank/DDBJ databases">
        <title>The complete genome of Acinetobacter sp. strain WCHAc010005.</title>
        <authorList>
            <person name="Hu Y."/>
            <person name="Long H."/>
            <person name="Feng Y."/>
            <person name="Zong Z."/>
        </authorList>
    </citation>
    <scope>NUCLEOTIDE SEQUENCE [LARGE SCALE GENOMIC DNA]</scope>
    <source>
        <strain evidence="2">WCHAc010005</strain>
    </source>
</reference>
<accession>A0A3B7LZX8</accession>
<organism evidence="1 2">
    <name type="scientific">Acinetobacter chinensis</name>
    <dbReference type="NCBI Taxonomy" id="2004650"/>
    <lineage>
        <taxon>Bacteria</taxon>
        <taxon>Pseudomonadati</taxon>
        <taxon>Pseudomonadota</taxon>
        <taxon>Gammaproteobacteria</taxon>
        <taxon>Moraxellales</taxon>
        <taxon>Moraxellaceae</taxon>
        <taxon>Acinetobacter</taxon>
    </lineage>
</organism>
<dbReference type="KEGG" id="achi:CDG60_15640"/>
<dbReference type="EMBL" id="CP032134">
    <property type="protein sequence ID" value="AXY58520.1"/>
    <property type="molecule type" value="Genomic_DNA"/>
</dbReference>
<protein>
    <submittedName>
        <fullName evidence="1">Cytoplasmic protein</fullName>
    </submittedName>
</protein>
<dbReference type="Proteomes" id="UP000263753">
    <property type="component" value="Chromosome"/>
</dbReference>
<proteinExistence type="predicted"/>
<evidence type="ECO:0000313" key="2">
    <source>
        <dbReference type="Proteomes" id="UP000263753"/>
    </source>
</evidence>
<sequence length="86" mass="9794">MKNFDSSDIIAAHKTSSCHRKLLSESDTCGCFYCLDIFDYQEITKWVDHDDTAMCPSCDIDSVIGSASGYPITQEFLGAMKKHWFW</sequence>
<dbReference type="AlphaFoldDB" id="A0A3B7LZX8"/>
<name>A0A3B7LZX8_9GAMM</name>
<gene>
    <name evidence="1" type="ORF">CDG60_15640</name>
</gene>